<reference evidence="3 4" key="1">
    <citation type="journal article" date="2021" name="ISME Commun">
        <title>Automated analysis of genomic sequences facilitates high-throughput and comprehensive description of bacteria.</title>
        <authorList>
            <person name="Hitch T.C.A."/>
        </authorList>
    </citation>
    <scope>NUCLEOTIDE SEQUENCE [LARGE SCALE GENOMIC DNA]</scope>
    <source>
        <strain evidence="3 4">Sanger_18</strain>
    </source>
</reference>
<dbReference type="PANTHER" id="PTHR45138:SF9">
    <property type="entry name" value="DIGUANYLATE CYCLASE DGCM-RELATED"/>
    <property type="match status" value="1"/>
</dbReference>
<dbReference type="InterPro" id="IPR000160">
    <property type="entry name" value="GGDEF_dom"/>
</dbReference>
<organism evidence="3 4">
    <name type="scientific">Suilimivivens aceti</name>
    <dbReference type="NCBI Taxonomy" id="2981774"/>
    <lineage>
        <taxon>Bacteria</taxon>
        <taxon>Bacillati</taxon>
        <taxon>Bacillota</taxon>
        <taxon>Clostridia</taxon>
        <taxon>Lachnospirales</taxon>
        <taxon>Lachnospiraceae</taxon>
        <taxon>Suilimivivens</taxon>
    </lineage>
</organism>
<feature type="domain" description="GGDEF" evidence="2">
    <location>
        <begin position="242"/>
        <end position="375"/>
    </location>
</feature>
<dbReference type="PANTHER" id="PTHR45138">
    <property type="entry name" value="REGULATORY COMPONENTS OF SENSORY TRANSDUCTION SYSTEM"/>
    <property type="match status" value="1"/>
</dbReference>
<sequence length="380" mass="43117">MANGLAVLMMGYLLLCRRKNRESLHAEDKIYDGIALVNILGALSETVAFLIDGKSFTGSRQINYAVNSLCFIGTVSMSLLWCLYVELRIYRNYKRIFSKIAFLIFPWLVEVIMILCNLFRPGIVFRISGANVYQRAGGSLACYISVIMYFGYSIYLVYHSRKQGINLSYFPVMYFVGVGFAGVILQLFFYGITASWLLAAVTLIFVQMQLYAENLYTDELSGLYNRRYLNAVLAKRKTAGWKSLHGIMMDVNDFKHINDSLGHSIGDKAVSTMGSILFRSIPDTGMAIRYAGDEFIVLLAGVDTECVLATMDEINDNISQFNSSGAEPFSLSVSMGYAEFRPEDDTETFLRNMDEKMYEKKRKYHSLNQAERLKKDQQKI</sequence>
<evidence type="ECO:0000259" key="2">
    <source>
        <dbReference type="PROSITE" id="PS50887"/>
    </source>
</evidence>
<keyword evidence="4" id="KW-1185">Reference proteome</keyword>
<dbReference type="InterPro" id="IPR050469">
    <property type="entry name" value="Diguanylate_Cyclase"/>
</dbReference>
<feature type="transmembrane region" description="Helical" evidence="1">
    <location>
        <begin position="140"/>
        <end position="158"/>
    </location>
</feature>
<comment type="caution">
    <text evidence="3">The sequence shown here is derived from an EMBL/GenBank/DDBJ whole genome shotgun (WGS) entry which is preliminary data.</text>
</comment>
<dbReference type="SUPFAM" id="SSF55073">
    <property type="entry name" value="Nucleotide cyclase"/>
    <property type="match status" value="1"/>
</dbReference>
<dbReference type="PROSITE" id="PS50887">
    <property type="entry name" value="GGDEF"/>
    <property type="match status" value="1"/>
</dbReference>
<evidence type="ECO:0000256" key="1">
    <source>
        <dbReference type="SAM" id="Phobius"/>
    </source>
</evidence>
<dbReference type="RefSeq" id="WP_262575959.1">
    <property type="nucleotide sequence ID" value="NZ_JAOQKJ010000022.1"/>
</dbReference>
<evidence type="ECO:0000313" key="3">
    <source>
        <dbReference type="EMBL" id="MCU6745956.1"/>
    </source>
</evidence>
<keyword evidence="1" id="KW-0812">Transmembrane</keyword>
<accession>A0ABT2T7I6</accession>
<dbReference type="NCBIfam" id="TIGR00254">
    <property type="entry name" value="GGDEF"/>
    <property type="match status" value="1"/>
</dbReference>
<dbReference type="Gene3D" id="3.30.70.270">
    <property type="match status" value="1"/>
</dbReference>
<protein>
    <submittedName>
        <fullName evidence="3">GGDEF domain-containing protein</fullName>
    </submittedName>
</protein>
<evidence type="ECO:0000313" key="4">
    <source>
        <dbReference type="Proteomes" id="UP001652432"/>
    </source>
</evidence>
<dbReference type="SMART" id="SM00267">
    <property type="entry name" value="GGDEF"/>
    <property type="match status" value="1"/>
</dbReference>
<feature type="transmembrane region" description="Helical" evidence="1">
    <location>
        <begin position="178"/>
        <end position="206"/>
    </location>
</feature>
<dbReference type="InterPro" id="IPR043128">
    <property type="entry name" value="Rev_trsase/Diguanyl_cyclase"/>
</dbReference>
<feature type="transmembrane region" description="Helical" evidence="1">
    <location>
        <begin position="64"/>
        <end position="84"/>
    </location>
</feature>
<proteinExistence type="predicted"/>
<name>A0ABT2T7I6_9FIRM</name>
<keyword evidence="1" id="KW-0472">Membrane</keyword>
<dbReference type="InterPro" id="IPR029787">
    <property type="entry name" value="Nucleotide_cyclase"/>
</dbReference>
<dbReference type="CDD" id="cd01949">
    <property type="entry name" value="GGDEF"/>
    <property type="match status" value="1"/>
</dbReference>
<keyword evidence="1" id="KW-1133">Transmembrane helix</keyword>
<dbReference type="Proteomes" id="UP001652432">
    <property type="component" value="Unassembled WGS sequence"/>
</dbReference>
<dbReference type="Pfam" id="PF00990">
    <property type="entry name" value="GGDEF"/>
    <property type="match status" value="1"/>
</dbReference>
<feature type="transmembrane region" description="Helical" evidence="1">
    <location>
        <begin position="96"/>
        <end position="119"/>
    </location>
</feature>
<dbReference type="EMBL" id="JAOQKJ010000022">
    <property type="protein sequence ID" value="MCU6745956.1"/>
    <property type="molecule type" value="Genomic_DNA"/>
</dbReference>
<gene>
    <name evidence="3" type="ORF">OCV77_15920</name>
</gene>